<dbReference type="InterPro" id="IPR001932">
    <property type="entry name" value="PPM-type_phosphatase-like_dom"/>
</dbReference>
<feature type="domain" description="PPM-type phosphatase" evidence="2">
    <location>
        <begin position="80"/>
        <end position="180"/>
    </location>
</feature>
<keyword evidence="3" id="KW-0808">Transferase</keyword>
<comment type="caution">
    <text evidence="3">The sequence shown here is derived from an EMBL/GenBank/DDBJ whole genome shotgun (WGS) entry which is preliminary data.</text>
</comment>
<organism evidence="3 4">
    <name type="scientific">Vitis vinifera</name>
    <name type="common">Grape</name>
    <dbReference type="NCBI Taxonomy" id="29760"/>
    <lineage>
        <taxon>Eukaryota</taxon>
        <taxon>Viridiplantae</taxon>
        <taxon>Streptophyta</taxon>
        <taxon>Embryophyta</taxon>
        <taxon>Tracheophyta</taxon>
        <taxon>Spermatophyta</taxon>
        <taxon>Magnoliopsida</taxon>
        <taxon>eudicotyledons</taxon>
        <taxon>Gunneridae</taxon>
        <taxon>Pentapetalae</taxon>
        <taxon>rosids</taxon>
        <taxon>Vitales</taxon>
        <taxon>Vitaceae</taxon>
        <taxon>Viteae</taxon>
        <taxon>Vitis</taxon>
    </lineage>
</organism>
<dbReference type="EMBL" id="QGNW01001329">
    <property type="protein sequence ID" value="RVW45390.1"/>
    <property type="molecule type" value="Genomic_DNA"/>
</dbReference>
<protein>
    <submittedName>
        <fullName evidence="3">Protein kinase and PP2C-like domain-containing protein</fullName>
    </submittedName>
</protein>
<dbReference type="InterPro" id="IPR036457">
    <property type="entry name" value="PPM-type-like_dom_sf"/>
</dbReference>
<name>A0A438ED25_VITVI</name>
<dbReference type="Proteomes" id="UP000288805">
    <property type="component" value="Unassembled WGS sequence"/>
</dbReference>
<proteinExistence type="predicted"/>
<accession>A0A438ED25</accession>
<feature type="region of interest" description="Disordered" evidence="1">
    <location>
        <begin position="90"/>
        <end position="110"/>
    </location>
</feature>
<dbReference type="SUPFAM" id="SSF81606">
    <property type="entry name" value="PP2C-like"/>
    <property type="match status" value="1"/>
</dbReference>
<reference evidence="3 4" key="1">
    <citation type="journal article" date="2018" name="PLoS Genet.">
        <title>Population sequencing reveals clonal diversity and ancestral inbreeding in the grapevine cultivar Chardonnay.</title>
        <authorList>
            <person name="Roach M.J."/>
            <person name="Johnson D.L."/>
            <person name="Bohlmann J."/>
            <person name="van Vuuren H.J."/>
            <person name="Jones S.J."/>
            <person name="Pretorius I.S."/>
            <person name="Schmidt S.A."/>
            <person name="Borneman A.R."/>
        </authorList>
    </citation>
    <scope>NUCLEOTIDE SEQUENCE [LARGE SCALE GENOMIC DNA]</scope>
    <source>
        <strain evidence="4">cv. Chardonnay</strain>
        <tissue evidence="3">Leaf</tissue>
    </source>
</reference>
<sequence length="189" mass="21630">MERFLNLGMSLSTVAKSGSWSFQICRRMLQCSSVLMLELRARLSSWSWPWLCCCDASKSSGYWPRCNSPTRCWTKGRENKLRRKERLKEKERDKEKKCSEFTQSSVDPEVSKDESSLRVIQKGWHPGCTANGGPKGQNELFVVNANDCKIILCLAGCVFALRRDHIVSYPEKRECVINAGNSSNGRWRL</sequence>
<dbReference type="GO" id="GO:0016301">
    <property type="term" value="F:kinase activity"/>
    <property type="evidence" value="ECO:0007669"/>
    <property type="project" value="UniProtKB-KW"/>
</dbReference>
<gene>
    <name evidence="3" type="primary">Os01g0541900_2</name>
    <name evidence="3" type="ORF">CK203_107377</name>
</gene>
<keyword evidence="3" id="KW-0418">Kinase</keyword>
<evidence type="ECO:0000256" key="1">
    <source>
        <dbReference type="SAM" id="MobiDB-lite"/>
    </source>
</evidence>
<dbReference type="Gene3D" id="3.60.40.10">
    <property type="entry name" value="PPM-type phosphatase domain"/>
    <property type="match status" value="1"/>
</dbReference>
<evidence type="ECO:0000313" key="3">
    <source>
        <dbReference type="EMBL" id="RVW45390.1"/>
    </source>
</evidence>
<feature type="compositionally biased region" description="Basic and acidic residues" evidence="1">
    <location>
        <begin position="90"/>
        <end position="99"/>
    </location>
</feature>
<dbReference type="Pfam" id="PF00481">
    <property type="entry name" value="PP2C"/>
    <property type="match status" value="1"/>
</dbReference>
<dbReference type="AlphaFoldDB" id="A0A438ED25"/>
<evidence type="ECO:0000313" key="4">
    <source>
        <dbReference type="Proteomes" id="UP000288805"/>
    </source>
</evidence>
<evidence type="ECO:0000259" key="2">
    <source>
        <dbReference type="Pfam" id="PF00481"/>
    </source>
</evidence>